<reference evidence="2" key="2">
    <citation type="journal article" date="2023" name="BMC Genomics">
        <title>Pest status, molecular evolution, and epigenetic factors derived from the genome assembly of Frankliniella fusca, a thysanopteran phytovirus vector.</title>
        <authorList>
            <person name="Catto M.A."/>
            <person name="Labadie P.E."/>
            <person name="Jacobson A.L."/>
            <person name="Kennedy G.G."/>
            <person name="Srinivasan R."/>
            <person name="Hunt B.G."/>
        </authorList>
    </citation>
    <scope>NUCLEOTIDE SEQUENCE</scope>
    <source>
        <strain evidence="2">PL_HMW_Pooled</strain>
    </source>
</reference>
<evidence type="ECO:0000313" key="2">
    <source>
        <dbReference type="EMBL" id="KAK3927902.1"/>
    </source>
</evidence>
<protein>
    <submittedName>
        <fullName evidence="2">Histone-lysine N-methyltransferase EHMT1</fullName>
    </submittedName>
</protein>
<accession>A0AAE1HUX3</accession>
<gene>
    <name evidence="2" type="ORF">KUF71_016187</name>
</gene>
<feature type="non-terminal residue" evidence="2">
    <location>
        <position position="98"/>
    </location>
</feature>
<reference evidence="2" key="1">
    <citation type="submission" date="2021-07" db="EMBL/GenBank/DDBJ databases">
        <authorList>
            <person name="Catto M.A."/>
            <person name="Jacobson A."/>
            <person name="Kennedy G."/>
            <person name="Labadie P."/>
            <person name="Hunt B.G."/>
            <person name="Srinivasan R."/>
        </authorList>
    </citation>
    <scope>NUCLEOTIDE SEQUENCE</scope>
    <source>
        <strain evidence="2">PL_HMW_Pooled</strain>
        <tissue evidence="2">Head</tissue>
    </source>
</reference>
<dbReference type="AlphaFoldDB" id="A0AAE1HUX3"/>
<organism evidence="2 3">
    <name type="scientific">Frankliniella fusca</name>
    <dbReference type="NCBI Taxonomy" id="407009"/>
    <lineage>
        <taxon>Eukaryota</taxon>
        <taxon>Metazoa</taxon>
        <taxon>Ecdysozoa</taxon>
        <taxon>Arthropoda</taxon>
        <taxon>Hexapoda</taxon>
        <taxon>Insecta</taxon>
        <taxon>Pterygota</taxon>
        <taxon>Neoptera</taxon>
        <taxon>Paraneoptera</taxon>
        <taxon>Thysanoptera</taxon>
        <taxon>Terebrantia</taxon>
        <taxon>Thripoidea</taxon>
        <taxon>Thripidae</taxon>
        <taxon>Frankliniella</taxon>
    </lineage>
</organism>
<feature type="region of interest" description="Disordered" evidence="1">
    <location>
        <begin position="72"/>
        <end position="98"/>
    </location>
</feature>
<proteinExistence type="predicted"/>
<evidence type="ECO:0000313" key="3">
    <source>
        <dbReference type="Proteomes" id="UP001219518"/>
    </source>
</evidence>
<dbReference type="Proteomes" id="UP001219518">
    <property type="component" value="Unassembled WGS sequence"/>
</dbReference>
<dbReference type="EMBL" id="JAHWGI010001301">
    <property type="protein sequence ID" value="KAK3927902.1"/>
    <property type="molecule type" value="Genomic_DNA"/>
</dbReference>
<sequence length="98" mass="10803">MRVFWLQGLFGEENVTYKNWRFALEGPKNIHTDNPVSGVCTLLPPHLAEPTPAGYGRGRNLKTLLLVIPSTWPPRPARPSIGDSESGSSRAEPRRAAP</sequence>
<name>A0AAE1HUX3_9NEOP</name>
<keyword evidence="3" id="KW-1185">Reference proteome</keyword>
<evidence type="ECO:0000256" key="1">
    <source>
        <dbReference type="SAM" id="MobiDB-lite"/>
    </source>
</evidence>
<comment type="caution">
    <text evidence="2">The sequence shown here is derived from an EMBL/GenBank/DDBJ whole genome shotgun (WGS) entry which is preliminary data.</text>
</comment>